<evidence type="ECO:0000313" key="4">
    <source>
        <dbReference type="Proteomes" id="UP000244928"/>
    </source>
</evidence>
<keyword evidence="3" id="KW-0614">Plasmid</keyword>
<protein>
    <recommendedName>
        <fullName evidence="5">3-hydroxyacyl-CoA dehydrogenase</fullName>
    </recommendedName>
</protein>
<keyword evidence="1" id="KW-0560">Oxidoreductase</keyword>
<evidence type="ECO:0000256" key="2">
    <source>
        <dbReference type="SAM" id="MobiDB-lite"/>
    </source>
</evidence>
<dbReference type="AlphaFoldDB" id="A0A2S1RCZ6"/>
<sequence length="64" mass="7189">MTAGPPPSRERACSRRRGGYQPRPFPSRLGRPSDYAQLANAIVEHDYLNGESFRMDGALRMAPR</sequence>
<evidence type="ECO:0000313" key="3">
    <source>
        <dbReference type="EMBL" id="AWH94144.1"/>
    </source>
</evidence>
<geneLocation type="plasmid" evidence="3 4">
    <name>unnamed2</name>
</geneLocation>
<dbReference type="Proteomes" id="UP000244928">
    <property type="component" value="Plasmid unnamed2"/>
</dbReference>
<organism evidence="3 4">
    <name type="scientific">Dietzia lutea</name>
    <dbReference type="NCBI Taxonomy" id="546160"/>
    <lineage>
        <taxon>Bacteria</taxon>
        <taxon>Bacillati</taxon>
        <taxon>Actinomycetota</taxon>
        <taxon>Actinomycetes</taxon>
        <taxon>Mycobacteriales</taxon>
        <taxon>Dietziaceae</taxon>
        <taxon>Dietzia</taxon>
    </lineage>
</organism>
<evidence type="ECO:0000256" key="1">
    <source>
        <dbReference type="ARBA" id="ARBA00023002"/>
    </source>
</evidence>
<dbReference type="EMBL" id="CP015451">
    <property type="protein sequence ID" value="AWH94144.1"/>
    <property type="molecule type" value="Genomic_DNA"/>
</dbReference>
<reference evidence="3 4" key="1">
    <citation type="submission" date="2016-04" db="EMBL/GenBank/DDBJ databases">
        <title>Complete genome sequence of Dietzia lutea YIM 80766T, a strain isolated from desert soil in Egypt.</title>
        <authorList>
            <person name="Zhao J."/>
            <person name="Hu B."/>
            <person name="Geng S."/>
            <person name="Nie Y."/>
            <person name="Tang Y."/>
        </authorList>
    </citation>
    <scope>NUCLEOTIDE SEQUENCE [LARGE SCALE GENOMIC DNA]</scope>
    <source>
        <strain evidence="3 4">YIM 80766</strain>
        <plasmid evidence="3 4">unnamed2</plasmid>
    </source>
</reference>
<name>A0A2S1RCZ6_9ACTN</name>
<dbReference type="GO" id="GO:0016491">
    <property type="term" value="F:oxidoreductase activity"/>
    <property type="evidence" value="ECO:0007669"/>
    <property type="project" value="UniProtKB-KW"/>
</dbReference>
<dbReference type="KEGG" id="dlu:A6035_17555"/>
<proteinExistence type="predicted"/>
<gene>
    <name evidence="3" type="ORF">A6035_17555</name>
</gene>
<accession>A0A2S1RCZ6</accession>
<dbReference type="PANTHER" id="PTHR43658">
    <property type="entry name" value="SHORT-CHAIN DEHYDROGENASE/REDUCTASE"/>
    <property type="match status" value="1"/>
</dbReference>
<feature type="region of interest" description="Disordered" evidence="2">
    <location>
        <begin position="1"/>
        <end position="31"/>
    </location>
</feature>
<keyword evidence="4" id="KW-1185">Reference proteome</keyword>
<evidence type="ECO:0008006" key="5">
    <source>
        <dbReference type="Google" id="ProtNLM"/>
    </source>
</evidence>
<dbReference type="PANTHER" id="PTHR43658:SF8">
    <property type="entry name" value="17-BETA-HYDROXYSTEROID DEHYDROGENASE 14-RELATED"/>
    <property type="match status" value="1"/>
</dbReference>